<evidence type="ECO:0000313" key="2">
    <source>
        <dbReference type="EMBL" id="GAO48557.1"/>
    </source>
</evidence>
<sequence length="257" mass="28572">MFGGVWFARGITYDTKRRRERLESPELLNLEGTLYSSQEAVHQWEPFTSSIINMPKAAKKKHSRSAGGEGKDKERRKEKAEAAIALKKTAYIPKANLDPELHALLSTLSDHLLPLPNALATRVNADLDRRLDVHLGKLNTIRSFDDDFNKTFRAEIIALEKASKIDTSGLEAAIEEFTSTMQTLTRHHAALKAKIAESLECDATAADDLATFKEEVTPIVEEAQKCGKSAVEKMRVGMKSCDEADEGARRKLVGMTF</sequence>
<feature type="region of interest" description="Disordered" evidence="1">
    <location>
        <begin position="55"/>
        <end position="78"/>
    </location>
</feature>
<gene>
    <name evidence="2" type="ORF">G7K_2730-t1</name>
</gene>
<reference evidence="2 3" key="3">
    <citation type="journal article" date="2015" name="Genome Announc.">
        <title>Draft Genome Sequence of the Archiascomycetous Yeast Saitoella complicata.</title>
        <authorList>
            <person name="Yamauchi K."/>
            <person name="Kondo S."/>
            <person name="Hamamoto M."/>
            <person name="Takahashi Y."/>
            <person name="Ogura Y."/>
            <person name="Hayashi T."/>
            <person name="Nishida H."/>
        </authorList>
    </citation>
    <scope>NUCLEOTIDE SEQUENCE [LARGE SCALE GENOMIC DNA]</scope>
    <source>
        <strain evidence="2 3">NRRL Y-17804</strain>
    </source>
</reference>
<accession>A0A0E9NFB8</accession>
<dbReference type="AlphaFoldDB" id="A0A0E9NFB8"/>
<proteinExistence type="predicted"/>
<keyword evidence="3" id="KW-1185">Reference proteome</keyword>
<comment type="caution">
    <text evidence="2">The sequence shown here is derived from an EMBL/GenBank/DDBJ whole genome shotgun (WGS) entry which is preliminary data.</text>
</comment>
<dbReference type="Proteomes" id="UP000033140">
    <property type="component" value="Unassembled WGS sequence"/>
</dbReference>
<protein>
    <submittedName>
        <fullName evidence="2">Uncharacterized protein</fullName>
    </submittedName>
</protein>
<reference evidence="2 3" key="1">
    <citation type="journal article" date="2011" name="J. Gen. Appl. Microbiol.">
        <title>Draft genome sequencing of the enigmatic yeast Saitoella complicata.</title>
        <authorList>
            <person name="Nishida H."/>
            <person name="Hamamoto M."/>
            <person name="Sugiyama J."/>
        </authorList>
    </citation>
    <scope>NUCLEOTIDE SEQUENCE [LARGE SCALE GENOMIC DNA]</scope>
    <source>
        <strain evidence="2 3">NRRL Y-17804</strain>
    </source>
</reference>
<name>A0A0E9NFB8_SAICN</name>
<evidence type="ECO:0000313" key="3">
    <source>
        <dbReference type="Proteomes" id="UP000033140"/>
    </source>
</evidence>
<dbReference type="EMBL" id="BACD03000015">
    <property type="protein sequence ID" value="GAO48557.1"/>
    <property type="molecule type" value="Genomic_DNA"/>
</dbReference>
<feature type="compositionally biased region" description="Basic and acidic residues" evidence="1">
    <location>
        <begin position="69"/>
        <end position="78"/>
    </location>
</feature>
<organism evidence="2 3">
    <name type="scientific">Saitoella complicata (strain BCRC 22490 / CBS 7301 / JCM 7358 / NBRC 10748 / NRRL Y-17804)</name>
    <dbReference type="NCBI Taxonomy" id="698492"/>
    <lineage>
        <taxon>Eukaryota</taxon>
        <taxon>Fungi</taxon>
        <taxon>Dikarya</taxon>
        <taxon>Ascomycota</taxon>
        <taxon>Taphrinomycotina</taxon>
        <taxon>Taphrinomycotina incertae sedis</taxon>
        <taxon>Saitoella</taxon>
    </lineage>
</organism>
<reference evidence="2 3" key="2">
    <citation type="journal article" date="2014" name="J. Gen. Appl. Microbiol.">
        <title>The early diverging ascomycetous budding yeast Saitoella complicata has three histone deacetylases belonging to the Clr6, Hos2, and Rpd3 lineages.</title>
        <authorList>
            <person name="Nishida H."/>
            <person name="Matsumoto T."/>
            <person name="Kondo S."/>
            <person name="Hamamoto M."/>
            <person name="Yoshikawa H."/>
        </authorList>
    </citation>
    <scope>NUCLEOTIDE SEQUENCE [LARGE SCALE GENOMIC DNA]</scope>
    <source>
        <strain evidence="2 3">NRRL Y-17804</strain>
    </source>
</reference>
<evidence type="ECO:0000256" key="1">
    <source>
        <dbReference type="SAM" id="MobiDB-lite"/>
    </source>
</evidence>